<dbReference type="Pfam" id="PF13620">
    <property type="entry name" value="CarboxypepD_reg"/>
    <property type="match status" value="1"/>
</dbReference>
<feature type="chain" id="PRO_5040867585" description="TonB-dependent receptor plug domain-containing protein" evidence="2">
    <location>
        <begin position="19"/>
        <end position="391"/>
    </location>
</feature>
<feature type="compositionally biased region" description="Low complexity" evidence="1">
    <location>
        <begin position="299"/>
        <end position="310"/>
    </location>
</feature>
<keyword evidence="2" id="KW-0732">Signal</keyword>
<organism evidence="4 5">
    <name type="scientific">Tunturiibacter gelidiferens</name>
    <dbReference type="NCBI Taxonomy" id="3069689"/>
    <lineage>
        <taxon>Bacteria</taxon>
        <taxon>Pseudomonadati</taxon>
        <taxon>Acidobacteriota</taxon>
        <taxon>Terriglobia</taxon>
        <taxon>Terriglobales</taxon>
        <taxon>Acidobacteriaceae</taxon>
        <taxon>Tunturiibacter</taxon>
    </lineage>
</organism>
<dbReference type="RefSeq" id="WP_183972929.1">
    <property type="nucleotide sequence ID" value="NZ_JACHEB010000001.1"/>
</dbReference>
<dbReference type="Gene3D" id="2.60.40.1120">
    <property type="entry name" value="Carboxypeptidase-like, regulatory domain"/>
    <property type="match status" value="1"/>
</dbReference>
<dbReference type="Pfam" id="PF07715">
    <property type="entry name" value="Plug"/>
    <property type="match status" value="1"/>
</dbReference>
<dbReference type="InterPro" id="IPR012910">
    <property type="entry name" value="Plug_dom"/>
</dbReference>
<dbReference type="SUPFAM" id="SSF49464">
    <property type="entry name" value="Carboxypeptidase regulatory domain-like"/>
    <property type="match status" value="1"/>
</dbReference>
<feature type="compositionally biased region" description="Basic residues" evidence="1">
    <location>
        <begin position="328"/>
        <end position="341"/>
    </location>
</feature>
<evidence type="ECO:0000256" key="1">
    <source>
        <dbReference type="SAM" id="MobiDB-lite"/>
    </source>
</evidence>
<proteinExistence type="predicted"/>
<feature type="signal peptide" evidence="2">
    <location>
        <begin position="1"/>
        <end position="18"/>
    </location>
</feature>
<evidence type="ECO:0000313" key="5">
    <source>
        <dbReference type="Proteomes" id="UP000535182"/>
    </source>
</evidence>
<dbReference type="EMBL" id="JACHEB010000001">
    <property type="protein sequence ID" value="MBB5326755.1"/>
    <property type="molecule type" value="Genomic_DNA"/>
</dbReference>
<comment type="caution">
    <text evidence="4">The sequence shown here is derived from an EMBL/GenBank/DDBJ whole genome shotgun (WGS) entry which is preliminary data.</text>
</comment>
<accession>A0A9X0U2C4</accession>
<feature type="region of interest" description="Disordered" evidence="1">
    <location>
        <begin position="256"/>
        <end position="341"/>
    </location>
</feature>
<keyword evidence="5" id="KW-1185">Reference proteome</keyword>
<feature type="compositionally biased region" description="Low complexity" evidence="1">
    <location>
        <begin position="262"/>
        <end position="278"/>
    </location>
</feature>
<dbReference type="SUPFAM" id="SSF56935">
    <property type="entry name" value="Porins"/>
    <property type="match status" value="1"/>
</dbReference>
<name>A0A9X0U2C4_9BACT</name>
<gene>
    <name evidence="4" type="ORF">HDF14_000349</name>
</gene>
<evidence type="ECO:0000313" key="4">
    <source>
        <dbReference type="EMBL" id="MBB5326755.1"/>
    </source>
</evidence>
<reference evidence="4 5" key="1">
    <citation type="submission" date="2020-08" db="EMBL/GenBank/DDBJ databases">
        <title>Genomic Encyclopedia of Type Strains, Phase IV (KMG-V): Genome sequencing to study the core and pangenomes of soil and plant-associated prokaryotes.</title>
        <authorList>
            <person name="Whitman W."/>
        </authorList>
    </citation>
    <scope>NUCLEOTIDE SEQUENCE [LARGE SCALE GENOMIC DNA]</scope>
    <source>
        <strain evidence="4 5">X5P2</strain>
    </source>
</reference>
<dbReference type="InterPro" id="IPR008969">
    <property type="entry name" value="CarboxyPept-like_regulatory"/>
</dbReference>
<sequence length="391" mass="41283">MKGLLILALSVISATAFAQTEGAHISGRVTDVGGAVIAGAKCTVTDIDTNISASTATNEDGIYVLPGLHPAHYRLTIEKDGFRTVVQPDLELYAQDAANENFMLALGPRTETITVEDSVPLLQTQSAAVSTVVNQQFVDNMPLNGRSFQSLISVAPGVVFTSTQNDGPGQFSVNGQRSDANYFTVDGVSANFGVQVGALSQSLGGAIPAFTSQGGTNGFVSVDDMQEFRIETSSYEAEFGRTPGAQISIVTKSGATTSTVRPSTTCATTSSTPATTSTRLCSPSHRSARMILGEPLVGPSPRTRPSSSSPMKGFGCACPRRPQTSSIPHRHARPSRRSISRWSMRFRSRIPMHPSSTPPATTLRIRARRTSLPPTPIPLALTQSASASTII</sequence>
<feature type="domain" description="TonB-dependent receptor plug" evidence="3">
    <location>
        <begin position="126"/>
        <end position="241"/>
    </location>
</feature>
<evidence type="ECO:0000259" key="3">
    <source>
        <dbReference type="Pfam" id="PF07715"/>
    </source>
</evidence>
<dbReference type="AlphaFoldDB" id="A0A9X0U2C4"/>
<evidence type="ECO:0000256" key="2">
    <source>
        <dbReference type="SAM" id="SignalP"/>
    </source>
</evidence>
<protein>
    <recommendedName>
        <fullName evidence="3">TonB-dependent receptor plug domain-containing protein</fullName>
    </recommendedName>
</protein>
<dbReference type="Proteomes" id="UP000535182">
    <property type="component" value="Unassembled WGS sequence"/>
</dbReference>